<gene>
    <name evidence="1" type="ORF">LPLAT_LOCUS5159</name>
</gene>
<dbReference type="AlphaFoldDB" id="A0AAV2MVV6"/>
<protein>
    <submittedName>
        <fullName evidence="1">Uncharacterized protein</fullName>
    </submittedName>
</protein>
<proteinExistence type="predicted"/>
<accession>A0AAV2MVV6</accession>
<evidence type="ECO:0000313" key="2">
    <source>
        <dbReference type="Proteomes" id="UP001497644"/>
    </source>
</evidence>
<name>A0AAV2MVV6_9HYME</name>
<reference evidence="1" key="1">
    <citation type="submission" date="2024-04" db="EMBL/GenBank/DDBJ databases">
        <authorList>
            <consortium name="Molecular Ecology Group"/>
        </authorList>
    </citation>
    <scope>NUCLEOTIDE SEQUENCE</scope>
</reference>
<sequence length="116" mass="14787">MEWIVEKVLGKKRRVKGMKERTGEGGKIVLLVELEEERDKEELWEKKGEVCKRWWVKIDEDLTMEERRYRWKIREKARLETWMGRRVETTNREIWMKDKEWYWDEEEKRWREKERV</sequence>
<dbReference type="EMBL" id="CAXIPU020000424">
    <property type="protein sequence ID" value="CAL1671732.1"/>
    <property type="molecule type" value="Genomic_DNA"/>
</dbReference>
<comment type="caution">
    <text evidence="1">The sequence shown here is derived from an EMBL/GenBank/DDBJ whole genome shotgun (WGS) entry which is preliminary data.</text>
</comment>
<keyword evidence="2" id="KW-1185">Reference proteome</keyword>
<dbReference type="Proteomes" id="UP001497644">
    <property type="component" value="Unassembled WGS sequence"/>
</dbReference>
<organism evidence="1 2">
    <name type="scientific">Lasius platythorax</name>
    <dbReference type="NCBI Taxonomy" id="488582"/>
    <lineage>
        <taxon>Eukaryota</taxon>
        <taxon>Metazoa</taxon>
        <taxon>Ecdysozoa</taxon>
        <taxon>Arthropoda</taxon>
        <taxon>Hexapoda</taxon>
        <taxon>Insecta</taxon>
        <taxon>Pterygota</taxon>
        <taxon>Neoptera</taxon>
        <taxon>Endopterygota</taxon>
        <taxon>Hymenoptera</taxon>
        <taxon>Apocrita</taxon>
        <taxon>Aculeata</taxon>
        <taxon>Formicoidea</taxon>
        <taxon>Formicidae</taxon>
        <taxon>Formicinae</taxon>
        <taxon>Lasius</taxon>
        <taxon>Lasius</taxon>
    </lineage>
</organism>
<evidence type="ECO:0000313" key="1">
    <source>
        <dbReference type="EMBL" id="CAL1671732.1"/>
    </source>
</evidence>